<dbReference type="PANTHER" id="PTHR43895">
    <property type="entry name" value="CALCIUM/CALMODULIN-DEPENDENT PROTEIN KINASE KINASE-RELATED"/>
    <property type="match status" value="1"/>
</dbReference>
<dbReference type="InterPro" id="IPR017441">
    <property type="entry name" value="Protein_kinase_ATP_BS"/>
</dbReference>
<dbReference type="SMART" id="SM00220">
    <property type="entry name" value="S_TKc"/>
    <property type="match status" value="1"/>
</dbReference>
<evidence type="ECO:0000256" key="12">
    <source>
        <dbReference type="PROSITE-ProRule" id="PRU10141"/>
    </source>
</evidence>
<comment type="caution">
    <text evidence="16">The sequence shown here is derived from an EMBL/GenBank/DDBJ whole genome shotgun (WGS) entry which is preliminary data.</text>
</comment>
<keyword evidence="7" id="KW-0418">Kinase</keyword>
<evidence type="ECO:0000256" key="5">
    <source>
        <dbReference type="ARBA" id="ARBA00022679"/>
    </source>
</evidence>
<evidence type="ECO:0000256" key="8">
    <source>
        <dbReference type="ARBA" id="ARBA00022840"/>
    </source>
</evidence>
<evidence type="ECO:0000256" key="1">
    <source>
        <dbReference type="ARBA" id="ARBA00001936"/>
    </source>
</evidence>
<evidence type="ECO:0000313" key="17">
    <source>
        <dbReference type="Proteomes" id="UP000298416"/>
    </source>
</evidence>
<dbReference type="SUPFAM" id="SSF56112">
    <property type="entry name" value="Protein kinase-like (PK-like)"/>
    <property type="match status" value="1"/>
</dbReference>
<feature type="domain" description="Protein kinase" evidence="14">
    <location>
        <begin position="12"/>
        <end position="266"/>
    </location>
</feature>
<keyword evidence="17" id="KW-1185">Reference proteome</keyword>
<dbReference type="EMBL" id="PNBA02000008">
    <property type="protein sequence ID" value="KAG6416038.1"/>
    <property type="molecule type" value="Genomic_DNA"/>
</dbReference>
<dbReference type="FunFam" id="1.10.510.10:FF:000279">
    <property type="entry name" value="Non-specific serine/threonine protein kinase"/>
    <property type="match status" value="1"/>
</dbReference>
<dbReference type="InterPro" id="IPR000719">
    <property type="entry name" value="Prot_kinase_dom"/>
</dbReference>
<evidence type="ECO:0000256" key="2">
    <source>
        <dbReference type="ARBA" id="ARBA00006234"/>
    </source>
</evidence>
<dbReference type="GO" id="GO:0007165">
    <property type="term" value="P:signal transduction"/>
    <property type="evidence" value="ECO:0007669"/>
    <property type="project" value="InterPro"/>
</dbReference>
<proteinExistence type="inferred from homology"/>
<comment type="catalytic activity">
    <reaction evidence="10">
        <text>L-threonyl-[protein] + ATP = O-phospho-L-threonyl-[protein] + ADP + H(+)</text>
        <dbReference type="Rhea" id="RHEA:46608"/>
        <dbReference type="Rhea" id="RHEA-COMP:11060"/>
        <dbReference type="Rhea" id="RHEA-COMP:11605"/>
        <dbReference type="ChEBI" id="CHEBI:15378"/>
        <dbReference type="ChEBI" id="CHEBI:30013"/>
        <dbReference type="ChEBI" id="CHEBI:30616"/>
        <dbReference type="ChEBI" id="CHEBI:61977"/>
        <dbReference type="ChEBI" id="CHEBI:456216"/>
        <dbReference type="EC" id="2.7.11.1"/>
    </reaction>
</comment>
<dbReference type="InterPro" id="IPR008271">
    <property type="entry name" value="Ser/Thr_kinase_AS"/>
</dbReference>
<dbReference type="CDD" id="cd12195">
    <property type="entry name" value="CIPK_C"/>
    <property type="match status" value="1"/>
</dbReference>
<dbReference type="Gene3D" id="3.30.310.80">
    <property type="entry name" value="Kinase associated domain 1, KA1"/>
    <property type="match status" value="1"/>
</dbReference>
<keyword evidence="4 13" id="KW-0723">Serine/threonine-protein kinase</keyword>
<dbReference type="InterPro" id="IPR018451">
    <property type="entry name" value="NAF/FISL_domain"/>
</dbReference>
<keyword evidence="8 12" id="KW-0067">ATP-binding</keyword>
<dbReference type="AlphaFoldDB" id="A0A8X8ZT76"/>
<evidence type="ECO:0000256" key="4">
    <source>
        <dbReference type="ARBA" id="ARBA00022527"/>
    </source>
</evidence>
<comment type="cofactor">
    <cofactor evidence="1">
        <name>Mn(2+)</name>
        <dbReference type="ChEBI" id="CHEBI:29035"/>
    </cofactor>
</comment>
<protein>
    <recommendedName>
        <fullName evidence="3">non-specific serine/threonine protein kinase</fullName>
        <ecNumber evidence="3">2.7.11.1</ecNumber>
    </recommendedName>
</protein>
<evidence type="ECO:0000259" key="15">
    <source>
        <dbReference type="PROSITE" id="PS50816"/>
    </source>
</evidence>
<evidence type="ECO:0000256" key="11">
    <source>
        <dbReference type="ARBA" id="ARBA00048679"/>
    </source>
</evidence>
<dbReference type="GO" id="GO:0004674">
    <property type="term" value="F:protein serine/threonine kinase activity"/>
    <property type="evidence" value="ECO:0007669"/>
    <property type="project" value="UniProtKB-KW"/>
</dbReference>
<dbReference type="Pfam" id="PF03822">
    <property type="entry name" value="NAF"/>
    <property type="match status" value="1"/>
</dbReference>
<keyword evidence="5" id="KW-0808">Transferase</keyword>
<keyword evidence="6 12" id="KW-0547">Nucleotide-binding</keyword>
<dbReference type="InterPro" id="IPR004041">
    <property type="entry name" value="NAF_dom"/>
</dbReference>
<evidence type="ECO:0000256" key="13">
    <source>
        <dbReference type="RuleBase" id="RU000304"/>
    </source>
</evidence>
<reference evidence="16" key="2">
    <citation type="submission" date="2020-08" db="EMBL/GenBank/DDBJ databases">
        <title>Plant Genome Project.</title>
        <authorList>
            <person name="Zhang R.-G."/>
        </authorList>
    </citation>
    <scope>NUCLEOTIDE SEQUENCE</scope>
    <source>
        <strain evidence="16">Huo1</strain>
        <tissue evidence="16">Leaf</tissue>
    </source>
</reference>
<sequence>METKENILMKKYEVGRMLGQGAFAKVYYGRNVRTGQSVAIKVIDKQKIGKVELINQIKREISIMNMVRHQNIMHLEEVMATKTKVYIVMEYAKGGELFKRIVKGRIKEETARAYFRQLICAVDFCHNRGVYHRDLKPENLLLDEDGNLKVSDFGLSALAESKRQDGLLHTTCGTPAYISPEVISRKGYDGAKSDIWSCGVILFVMLAGHLPFHCRNLMDMYRKIAKGIYKCPTWFSSEVKRLLSKILDPNPKTRISIARIKEHPWFNKGLTPKNPVANEANMDNIVTIPLEVNDMELARPYNLNAFDIISLSSGFDLSSLFVSQDEKEDARFTTTSSVACIVSKLEDVAHESGFKLMKKERGSFKLEGCVKYALSIEVEIYEIGPSYHLVEIKKSSGNLMDYQHLLRQTIKTAFEDIVWSWLGEHQHN</sequence>
<dbReference type="Gene3D" id="1.10.510.10">
    <property type="entry name" value="Transferase(Phosphotransferase) domain 1"/>
    <property type="match status" value="1"/>
</dbReference>
<comment type="catalytic activity">
    <reaction evidence="11">
        <text>L-seryl-[protein] + ATP = O-phospho-L-seryl-[protein] + ADP + H(+)</text>
        <dbReference type="Rhea" id="RHEA:17989"/>
        <dbReference type="Rhea" id="RHEA-COMP:9863"/>
        <dbReference type="Rhea" id="RHEA-COMP:11604"/>
        <dbReference type="ChEBI" id="CHEBI:15378"/>
        <dbReference type="ChEBI" id="CHEBI:29999"/>
        <dbReference type="ChEBI" id="CHEBI:30616"/>
        <dbReference type="ChEBI" id="CHEBI:83421"/>
        <dbReference type="ChEBI" id="CHEBI:456216"/>
        <dbReference type="EC" id="2.7.11.1"/>
    </reaction>
</comment>
<name>A0A8X8ZT76_SALSN</name>
<dbReference type="EC" id="2.7.11.1" evidence="3"/>
<dbReference type="Pfam" id="PF00069">
    <property type="entry name" value="Pkinase"/>
    <property type="match status" value="1"/>
</dbReference>
<dbReference type="PANTHER" id="PTHR43895:SF28">
    <property type="entry name" value="CBL-INTERACTING SERINE_THREONINE-PROTEIN KINASE 15"/>
    <property type="match status" value="1"/>
</dbReference>
<gene>
    <name evidence="16" type="ORF">SASPL_123460</name>
</gene>
<comment type="similarity">
    <text evidence="2">Belongs to the protein kinase superfamily. CAMK Ser/Thr protein kinase family. SNF1 subfamily.</text>
</comment>
<evidence type="ECO:0000256" key="10">
    <source>
        <dbReference type="ARBA" id="ARBA00047899"/>
    </source>
</evidence>
<organism evidence="16">
    <name type="scientific">Salvia splendens</name>
    <name type="common">Scarlet sage</name>
    <dbReference type="NCBI Taxonomy" id="180675"/>
    <lineage>
        <taxon>Eukaryota</taxon>
        <taxon>Viridiplantae</taxon>
        <taxon>Streptophyta</taxon>
        <taxon>Embryophyta</taxon>
        <taxon>Tracheophyta</taxon>
        <taxon>Spermatophyta</taxon>
        <taxon>Magnoliopsida</taxon>
        <taxon>eudicotyledons</taxon>
        <taxon>Gunneridae</taxon>
        <taxon>Pentapetalae</taxon>
        <taxon>asterids</taxon>
        <taxon>lamiids</taxon>
        <taxon>Lamiales</taxon>
        <taxon>Lamiaceae</taxon>
        <taxon>Nepetoideae</taxon>
        <taxon>Mentheae</taxon>
        <taxon>Salviinae</taxon>
        <taxon>Salvia</taxon>
        <taxon>Salvia subgen. Calosphace</taxon>
        <taxon>core Calosphace</taxon>
    </lineage>
</organism>
<dbReference type="PROSITE" id="PS50011">
    <property type="entry name" value="PROTEIN_KINASE_DOM"/>
    <property type="match status" value="1"/>
</dbReference>
<evidence type="ECO:0000313" key="16">
    <source>
        <dbReference type="EMBL" id="KAG6416038.1"/>
    </source>
</evidence>
<evidence type="ECO:0000256" key="9">
    <source>
        <dbReference type="ARBA" id="ARBA00023211"/>
    </source>
</evidence>
<dbReference type="PROSITE" id="PS00108">
    <property type="entry name" value="PROTEIN_KINASE_ST"/>
    <property type="match status" value="1"/>
</dbReference>
<accession>A0A8X8ZT76</accession>
<feature type="binding site" evidence="12">
    <location>
        <position position="41"/>
    </location>
    <ligand>
        <name>ATP</name>
        <dbReference type="ChEBI" id="CHEBI:30616"/>
    </ligand>
</feature>
<dbReference type="PROSITE" id="PS00107">
    <property type="entry name" value="PROTEIN_KINASE_ATP"/>
    <property type="match status" value="1"/>
</dbReference>
<dbReference type="OrthoDB" id="193931at2759"/>
<dbReference type="GO" id="GO:0005524">
    <property type="term" value="F:ATP binding"/>
    <property type="evidence" value="ECO:0007669"/>
    <property type="project" value="UniProtKB-UniRule"/>
</dbReference>
<keyword evidence="9" id="KW-0464">Manganese</keyword>
<dbReference type="PROSITE" id="PS50816">
    <property type="entry name" value="NAF"/>
    <property type="match status" value="1"/>
</dbReference>
<dbReference type="Proteomes" id="UP000298416">
    <property type="component" value="Unassembled WGS sequence"/>
</dbReference>
<evidence type="ECO:0000256" key="7">
    <source>
        <dbReference type="ARBA" id="ARBA00022777"/>
    </source>
</evidence>
<feature type="domain" description="NAF" evidence="15">
    <location>
        <begin position="298"/>
        <end position="322"/>
    </location>
</feature>
<evidence type="ECO:0000259" key="14">
    <source>
        <dbReference type="PROSITE" id="PS50011"/>
    </source>
</evidence>
<reference evidence="16" key="1">
    <citation type="submission" date="2018-01" db="EMBL/GenBank/DDBJ databases">
        <authorList>
            <person name="Mao J.F."/>
        </authorList>
    </citation>
    <scope>NUCLEOTIDE SEQUENCE</scope>
    <source>
        <strain evidence="16">Huo1</strain>
        <tissue evidence="16">Leaf</tissue>
    </source>
</reference>
<evidence type="ECO:0000256" key="3">
    <source>
        <dbReference type="ARBA" id="ARBA00012513"/>
    </source>
</evidence>
<dbReference type="FunFam" id="3.30.310.80:FF:000005">
    <property type="entry name" value="Non-specific serine/threonine protein kinase"/>
    <property type="match status" value="1"/>
</dbReference>
<dbReference type="InterPro" id="IPR011009">
    <property type="entry name" value="Kinase-like_dom_sf"/>
</dbReference>
<evidence type="ECO:0000256" key="6">
    <source>
        <dbReference type="ARBA" id="ARBA00022741"/>
    </source>
</evidence>
<dbReference type="FunFam" id="3.30.200.20:FF:000096">
    <property type="entry name" value="Non-specific serine/threonine protein kinase"/>
    <property type="match status" value="1"/>
</dbReference>